<evidence type="ECO:0000256" key="1">
    <source>
        <dbReference type="SAM" id="MobiDB-lite"/>
    </source>
</evidence>
<dbReference type="Proteomes" id="UP000306441">
    <property type="component" value="Unassembled WGS sequence"/>
</dbReference>
<organism evidence="3 4">
    <name type="scientific">Ollibium composti</name>
    <dbReference type="NCBI Taxonomy" id="2675109"/>
    <lineage>
        <taxon>Bacteria</taxon>
        <taxon>Pseudomonadati</taxon>
        <taxon>Pseudomonadota</taxon>
        <taxon>Alphaproteobacteria</taxon>
        <taxon>Hyphomicrobiales</taxon>
        <taxon>Phyllobacteriaceae</taxon>
        <taxon>Ollibium</taxon>
    </lineage>
</organism>
<feature type="compositionally biased region" description="Polar residues" evidence="1">
    <location>
        <begin position="23"/>
        <end position="35"/>
    </location>
</feature>
<evidence type="ECO:0000313" key="4">
    <source>
        <dbReference type="Proteomes" id="UP000306441"/>
    </source>
</evidence>
<reference evidence="3 4" key="1">
    <citation type="submission" date="2019-04" db="EMBL/GenBank/DDBJ databases">
        <title>Mesorhizobium composti sp. nov., isolated from compost.</title>
        <authorList>
            <person name="Lin S.-Y."/>
            <person name="Hameed A."/>
            <person name="Hsieh Y.-T."/>
            <person name="Young C.-C."/>
        </authorList>
    </citation>
    <scope>NUCLEOTIDE SEQUENCE [LARGE SCALE GENOMIC DNA]</scope>
    <source>
        <strain evidence="3 4">CC-YTH430</strain>
    </source>
</reference>
<evidence type="ECO:0000313" key="3">
    <source>
        <dbReference type="EMBL" id="THF59132.1"/>
    </source>
</evidence>
<feature type="region of interest" description="Disordered" evidence="1">
    <location>
        <begin position="22"/>
        <end position="109"/>
    </location>
</feature>
<evidence type="ECO:0000256" key="2">
    <source>
        <dbReference type="SAM" id="SignalP"/>
    </source>
</evidence>
<accession>A0ABY2QBX9</accession>
<proteinExistence type="predicted"/>
<feature type="signal peptide" evidence="2">
    <location>
        <begin position="1"/>
        <end position="22"/>
    </location>
</feature>
<sequence length="109" mass="11284">MKPLLIAWMGAALLALSLPATAQTGAPQPDGQQPCQAEPEQKQDQQQKTNGEEQQSAGKDSLTGKLAPCGGVLQPPPTGDSEATKPAPDEGNTPIIKPGEVPPQPPKQD</sequence>
<gene>
    <name evidence="3" type="ORF">E6C48_05660</name>
</gene>
<name>A0ABY2QBX9_9HYPH</name>
<dbReference type="EMBL" id="SSNY01000002">
    <property type="protein sequence ID" value="THF59132.1"/>
    <property type="molecule type" value="Genomic_DNA"/>
</dbReference>
<keyword evidence="4" id="KW-1185">Reference proteome</keyword>
<keyword evidence="2" id="KW-0732">Signal</keyword>
<feature type="chain" id="PRO_5046367490" evidence="2">
    <location>
        <begin position="23"/>
        <end position="109"/>
    </location>
</feature>
<comment type="caution">
    <text evidence="3">The sequence shown here is derived from an EMBL/GenBank/DDBJ whole genome shotgun (WGS) entry which is preliminary data.</text>
</comment>
<protein>
    <submittedName>
        <fullName evidence="3">Uncharacterized protein</fullName>
    </submittedName>
</protein>
<feature type="compositionally biased region" description="Pro residues" evidence="1">
    <location>
        <begin position="100"/>
        <end position="109"/>
    </location>
</feature>
<dbReference type="RefSeq" id="WP_136354897.1">
    <property type="nucleotide sequence ID" value="NZ_SSNY01000002.1"/>
</dbReference>